<dbReference type="Pfam" id="PF01757">
    <property type="entry name" value="Acyl_transf_3"/>
    <property type="match status" value="1"/>
</dbReference>
<keyword evidence="4" id="KW-0808">Transferase</keyword>
<feature type="region of interest" description="Disordered" evidence="1">
    <location>
        <begin position="1"/>
        <end position="44"/>
    </location>
</feature>
<keyword evidence="2" id="KW-0472">Membrane</keyword>
<feature type="transmembrane region" description="Helical" evidence="2">
    <location>
        <begin position="143"/>
        <end position="161"/>
    </location>
</feature>
<keyword evidence="4" id="KW-0012">Acyltransferase</keyword>
<feature type="transmembrane region" description="Helical" evidence="2">
    <location>
        <begin position="226"/>
        <end position="245"/>
    </location>
</feature>
<feature type="transmembrane region" description="Helical" evidence="2">
    <location>
        <begin position="297"/>
        <end position="318"/>
    </location>
</feature>
<gene>
    <name evidence="4" type="ORF">OIE73_38215</name>
</gene>
<name>A0ABZ1H090_9ACTN</name>
<feature type="transmembrane region" description="Helical" evidence="2">
    <location>
        <begin position="79"/>
        <end position="100"/>
    </location>
</feature>
<dbReference type="RefSeq" id="WP_326756642.1">
    <property type="nucleotide sequence ID" value="NZ_CP109134.1"/>
</dbReference>
<reference evidence="4 5" key="1">
    <citation type="submission" date="2022-10" db="EMBL/GenBank/DDBJ databases">
        <title>The complete genomes of actinobacterial strains from the NBC collection.</title>
        <authorList>
            <person name="Joergensen T.S."/>
            <person name="Alvarez Arevalo M."/>
            <person name="Sterndorff E.B."/>
            <person name="Faurdal D."/>
            <person name="Vuksanovic O."/>
            <person name="Mourched A.-S."/>
            <person name="Charusanti P."/>
            <person name="Shaw S."/>
            <person name="Blin K."/>
            <person name="Weber T."/>
        </authorList>
    </citation>
    <scope>NUCLEOTIDE SEQUENCE [LARGE SCALE GENOMIC DNA]</scope>
    <source>
        <strain evidence="4 5">NBC 01753</strain>
    </source>
</reference>
<dbReference type="PANTHER" id="PTHR37312">
    <property type="entry name" value="MEMBRANE-BOUND ACYLTRANSFERASE YKRP-RELATED"/>
    <property type="match status" value="1"/>
</dbReference>
<evidence type="ECO:0000256" key="1">
    <source>
        <dbReference type="SAM" id="MobiDB-lite"/>
    </source>
</evidence>
<keyword evidence="2" id="KW-0812">Transmembrane</keyword>
<keyword evidence="5" id="KW-1185">Reference proteome</keyword>
<evidence type="ECO:0000259" key="3">
    <source>
        <dbReference type="Pfam" id="PF01757"/>
    </source>
</evidence>
<accession>A0ABZ1H090</accession>
<dbReference type="EMBL" id="CP109134">
    <property type="protein sequence ID" value="WSD10967.1"/>
    <property type="molecule type" value="Genomic_DNA"/>
</dbReference>
<evidence type="ECO:0000256" key="2">
    <source>
        <dbReference type="SAM" id="Phobius"/>
    </source>
</evidence>
<evidence type="ECO:0000313" key="5">
    <source>
        <dbReference type="Proteomes" id="UP001335325"/>
    </source>
</evidence>
<evidence type="ECO:0000313" key="4">
    <source>
        <dbReference type="EMBL" id="WSD10967.1"/>
    </source>
</evidence>
<dbReference type="GO" id="GO:0016746">
    <property type="term" value="F:acyltransferase activity"/>
    <property type="evidence" value="ECO:0007669"/>
    <property type="project" value="UniProtKB-KW"/>
</dbReference>
<sequence length="404" mass="45254">MNETLPSRSPGETDGPPARPNREKNRTGTAPAGGRAGGETRPAKPRDALFDNAKYLAIVLVAVGHAWEPLRSESRTVTALYTLVYTFHMPAFIIISGYFSRSFDWSPGKIKRLITGVAVPYIVFEVAYTFFTRWSDNEPDRSISLLDPLYLTWFLAALFIWRLTTPIWRALRWPLPIALAIAALATLAPSIGKDLDLHRTLQFLPYFVLGLSLKKEHFEMVRRREVRVLAVPVFAGALIVAYWAVTRMNYAWFFHNSSAEDLAVPAWYGPVMTLAVFGCSTVLVAAFVALVPRRRTWFTALGAGTLYGYLLHGFFIQAANHWHWSHNDWFHTPLGAITVTAIAAVVVTALCTAPVRRIFRAAFEPEMDWAFQRQPPAQEQAQVPKGTPVPKETPVPTPAPHQSR</sequence>
<dbReference type="Proteomes" id="UP001335325">
    <property type="component" value="Chromosome"/>
</dbReference>
<feature type="transmembrane region" description="Helical" evidence="2">
    <location>
        <begin position="330"/>
        <end position="351"/>
    </location>
</feature>
<organism evidence="4 5">
    <name type="scientific">Streptomyces hirsutus</name>
    <dbReference type="NCBI Taxonomy" id="35620"/>
    <lineage>
        <taxon>Bacteria</taxon>
        <taxon>Bacillati</taxon>
        <taxon>Actinomycetota</taxon>
        <taxon>Actinomycetes</taxon>
        <taxon>Kitasatosporales</taxon>
        <taxon>Streptomycetaceae</taxon>
        <taxon>Streptomyces</taxon>
    </lineage>
</organism>
<dbReference type="PANTHER" id="PTHR37312:SF1">
    <property type="entry name" value="MEMBRANE-BOUND ACYLTRANSFERASE YKRP-RELATED"/>
    <property type="match status" value="1"/>
</dbReference>
<feature type="transmembrane region" description="Helical" evidence="2">
    <location>
        <begin position="265"/>
        <end position="290"/>
    </location>
</feature>
<feature type="transmembrane region" description="Helical" evidence="2">
    <location>
        <begin position="112"/>
        <end position="131"/>
    </location>
</feature>
<dbReference type="InterPro" id="IPR002656">
    <property type="entry name" value="Acyl_transf_3_dom"/>
</dbReference>
<feature type="region of interest" description="Disordered" evidence="1">
    <location>
        <begin position="374"/>
        <end position="404"/>
    </location>
</feature>
<feature type="compositionally biased region" description="Pro residues" evidence="1">
    <location>
        <begin position="391"/>
        <end position="404"/>
    </location>
</feature>
<dbReference type="GeneID" id="91548540"/>
<keyword evidence="2" id="KW-1133">Transmembrane helix</keyword>
<feature type="transmembrane region" description="Helical" evidence="2">
    <location>
        <begin position="173"/>
        <end position="191"/>
    </location>
</feature>
<proteinExistence type="predicted"/>
<feature type="domain" description="Acyltransferase 3" evidence="3">
    <location>
        <begin position="50"/>
        <end position="350"/>
    </location>
</feature>
<protein>
    <submittedName>
        <fullName evidence="4">Acyltransferase family protein</fullName>
    </submittedName>
</protein>
<dbReference type="InterPro" id="IPR052734">
    <property type="entry name" value="Nod_factor_acetyltransferase"/>
</dbReference>